<dbReference type="GO" id="GO:0008234">
    <property type="term" value="F:cysteine-type peptidase activity"/>
    <property type="evidence" value="ECO:0007669"/>
    <property type="project" value="UniProtKB-KW"/>
</dbReference>
<dbReference type="InterPro" id="IPR039417">
    <property type="entry name" value="Peptidase_C1A_papain-like"/>
</dbReference>
<proteinExistence type="inferred from homology"/>
<keyword evidence="5" id="KW-1015">Disulfide bond</keyword>
<dbReference type="Ensembl" id="ENSEBUT00000001650.1">
    <property type="protein sequence ID" value="ENSEBUP00000001327.1"/>
    <property type="gene ID" value="ENSEBUG00000001175.1"/>
</dbReference>
<dbReference type="PANTHER" id="PTHR12411">
    <property type="entry name" value="CYSTEINE PROTEASE FAMILY C1-RELATED"/>
    <property type="match status" value="1"/>
</dbReference>
<reference evidence="7" key="2">
    <citation type="submission" date="2025-09" db="UniProtKB">
        <authorList>
            <consortium name="Ensembl"/>
        </authorList>
    </citation>
    <scope>IDENTIFICATION</scope>
</reference>
<evidence type="ECO:0000256" key="3">
    <source>
        <dbReference type="ARBA" id="ARBA00022801"/>
    </source>
</evidence>
<evidence type="ECO:0000256" key="2">
    <source>
        <dbReference type="ARBA" id="ARBA00022670"/>
    </source>
</evidence>
<keyword evidence="3" id="KW-0378">Hydrolase</keyword>
<dbReference type="InterPro" id="IPR013128">
    <property type="entry name" value="Peptidase_C1A"/>
</dbReference>
<evidence type="ECO:0000256" key="1">
    <source>
        <dbReference type="ARBA" id="ARBA00008455"/>
    </source>
</evidence>
<keyword evidence="4" id="KW-0788">Thiol protease</keyword>
<dbReference type="InterPro" id="IPR038765">
    <property type="entry name" value="Papain-like_cys_pep_sf"/>
</dbReference>
<dbReference type="PROSITE" id="PS00640">
    <property type="entry name" value="THIOL_PROTEASE_ASN"/>
    <property type="match status" value="1"/>
</dbReference>
<reference evidence="7" key="1">
    <citation type="submission" date="2025-08" db="UniProtKB">
        <authorList>
            <consortium name="Ensembl"/>
        </authorList>
    </citation>
    <scope>IDENTIFICATION</scope>
</reference>
<dbReference type="Proteomes" id="UP000694388">
    <property type="component" value="Unplaced"/>
</dbReference>
<evidence type="ECO:0000256" key="4">
    <source>
        <dbReference type="ARBA" id="ARBA00022807"/>
    </source>
</evidence>
<evidence type="ECO:0000259" key="6">
    <source>
        <dbReference type="SMART" id="SM00645"/>
    </source>
</evidence>
<dbReference type="SMART" id="SM00645">
    <property type="entry name" value="Pept_C1"/>
    <property type="match status" value="1"/>
</dbReference>
<feature type="domain" description="Peptidase C1A papain C-terminal" evidence="6">
    <location>
        <begin position="33"/>
        <end position="245"/>
    </location>
</feature>
<dbReference type="PROSITE" id="PS00639">
    <property type="entry name" value="THIOL_PROTEASE_HIS"/>
    <property type="match status" value="1"/>
</dbReference>
<name>A0A8C4NA87_EPTBU</name>
<dbReference type="InterPro" id="IPR025661">
    <property type="entry name" value="Pept_asp_AS"/>
</dbReference>
<dbReference type="GeneTree" id="ENSGT00940000164681"/>
<evidence type="ECO:0000256" key="5">
    <source>
        <dbReference type="ARBA" id="ARBA00023157"/>
    </source>
</evidence>
<dbReference type="Gene3D" id="3.90.70.10">
    <property type="entry name" value="Cysteine proteinases"/>
    <property type="match status" value="1"/>
</dbReference>
<dbReference type="InterPro" id="IPR000169">
    <property type="entry name" value="Pept_cys_AS"/>
</dbReference>
<dbReference type="CDD" id="cd02248">
    <property type="entry name" value="Peptidase_C1A"/>
    <property type="match status" value="1"/>
</dbReference>
<dbReference type="InterPro" id="IPR000668">
    <property type="entry name" value="Peptidase_C1A_C"/>
</dbReference>
<evidence type="ECO:0000313" key="8">
    <source>
        <dbReference type="Proteomes" id="UP000694388"/>
    </source>
</evidence>
<organism evidence="7 8">
    <name type="scientific">Eptatretus burgeri</name>
    <name type="common">Inshore hagfish</name>
    <dbReference type="NCBI Taxonomy" id="7764"/>
    <lineage>
        <taxon>Eukaryota</taxon>
        <taxon>Metazoa</taxon>
        <taxon>Chordata</taxon>
        <taxon>Craniata</taxon>
        <taxon>Vertebrata</taxon>
        <taxon>Cyclostomata</taxon>
        <taxon>Myxini</taxon>
        <taxon>Myxiniformes</taxon>
        <taxon>Myxinidae</taxon>
        <taxon>Eptatretinae</taxon>
        <taxon>Eptatretus</taxon>
    </lineage>
</organism>
<dbReference type="FunFam" id="3.90.70.10:FF:000138">
    <property type="entry name" value="Cruzipain"/>
    <property type="match status" value="1"/>
</dbReference>
<protein>
    <submittedName>
        <fullName evidence="7">Cathepsin F</fullName>
    </submittedName>
</protein>
<sequence>MTDLEFRLKYLNPALRLGPTRRSPPKKPIIGPHPPSFDWRHLGAVTAVKDQEECGSCWAFSAVGNIEGQWFLKQKRLLSLSEQELVDCDKTDLACAGGYPSSAYEAIISLGGLMVEKDYPYKGHEQLGCAFSKAKAKAYINSSVDLPSDEDQMATWLVKNGPISIALNAMAMMFYTHGISYPYEVFCLPWDLNHAVLIVGYGVEKGVPFWIIKNSWGVDWGEDGYYRVYRGAGVCGLNLLCDVLIAVY</sequence>
<dbReference type="SUPFAM" id="SSF54001">
    <property type="entry name" value="Cysteine proteinases"/>
    <property type="match status" value="1"/>
</dbReference>
<dbReference type="Pfam" id="PF00112">
    <property type="entry name" value="Peptidase_C1"/>
    <property type="match status" value="1"/>
</dbReference>
<dbReference type="InterPro" id="IPR025660">
    <property type="entry name" value="Pept_his_AS"/>
</dbReference>
<keyword evidence="8" id="KW-1185">Reference proteome</keyword>
<accession>A0A8C4NA87</accession>
<dbReference type="GO" id="GO:0006508">
    <property type="term" value="P:proteolysis"/>
    <property type="evidence" value="ECO:0007669"/>
    <property type="project" value="UniProtKB-KW"/>
</dbReference>
<dbReference type="PRINTS" id="PR00705">
    <property type="entry name" value="PAPAIN"/>
</dbReference>
<evidence type="ECO:0000313" key="7">
    <source>
        <dbReference type="Ensembl" id="ENSEBUP00000001327.1"/>
    </source>
</evidence>
<comment type="similarity">
    <text evidence="1">Belongs to the peptidase C1 family.</text>
</comment>
<dbReference type="AlphaFoldDB" id="A0A8C4NA87"/>
<dbReference type="OMA" id="EANIQHT"/>
<dbReference type="PROSITE" id="PS00139">
    <property type="entry name" value="THIOL_PROTEASE_CYS"/>
    <property type="match status" value="1"/>
</dbReference>
<keyword evidence="2" id="KW-0645">Protease</keyword>